<evidence type="ECO:0000256" key="2">
    <source>
        <dbReference type="RuleBase" id="RU363072"/>
    </source>
</evidence>
<feature type="chain" id="PRO_5043093127" evidence="2">
    <location>
        <begin position="29"/>
        <end position="454"/>
    </location>
</feature>
<dbReference type="PANTHER" id="PTHR37944:SF1">
    <property type="entry name" value="PORIN B"/>
    <property type="match status" value="1"/>
</dbReference>
<dbReference type="InterPro" id="IPR038673">
    <property type="entry name" value="OprB_sf"/>
</dbReference>
<evidence type="ECO:0000313" key="3">
    <source>
        <dbReference type="EMBL" id="MDX5930187.1"/>
    </source>
</evidence>
<dbReference type="AlphaFoldDB" id="A0AAW9DPE9"/>
<name>A0AAW9DPE9_ACIAO</name>
<evidence type="ECO:0000313" key="4">
    <source>
        <dbReference type="Proteomes" id="UP001279553"/>
    </source>
</evidence>
<accession>A0AAW9DPE9</accession>
<dbReference type="Gene3D" id="2.40.160.180">
    <property type="entry name" value="Carbohydrate-selective porin OprB"/>
    <property type="match status" value="1"/>
</dbReference>
<protein>
    <submittedName>
        <fullName evidence="3">Carbohydrate porin</fullName>
    </submittedName>
</protein>
<feature type="signal peptide" evidence="2">
    <location>
        <begin position="1"/>
        <end position="28"/>
    </location>
</feature>
<dbReference type="EMBL" id="JAWXYB010000018">
    <property type="protein sequence ID" value="MDX5930187.1"/>
    <property type="molecule type" value="Genomic_DNA"/>
</dbReference>
<sequence length="454" mass="48359">MIVFHQRHPRALALAAALVGILPAIASAQTTPQTTPQSEVGPLHAIAAAEQSLHQSGIDITGYYEGNLYANVSGGMKRANVYFSDLAFGANFDLAKLADIPGATIDFSIDSRFGGFPQGVNDLTGSSVGFLGGAGPDNHTRLTQLTFGQKLAGGAFSYVVGRTTLANYFGTSSLYCQFESSLCSNLVPFNWSADSNEPFYPIAVWGGEMELDPTPRTYMKLGVSESNPSQYGGGGFPWNDGWSFQGATGAFVPVEFGYTTEADGSSMPGRYDVGFYYDSSDFADARYTATGGKLAFAGGNPALDGAQSVIYLQAQQVLWRDGAARRLWGFAAGQFAVEGHAPVTAYYQIGAVMQGTFPGRPHDTAGISAAYYVFNPRVTGALDDTIAAHGGAEHMSNTEEIFEANYGIALWHGIALKPYIDVTLNPDQFLFDIPVPNPNIRHAVAVGTQLNFGF</sequence>
<keyword evidence="4" id="KW-1185">Reference proteome</keyword>
<dbReference type="PANTHER" id="PTHR37944">
    <property type="entry name" value="PORIN B"/>
    <property type="match status" value="1"/>
</dbReference>
<evidence type="ECO:0000256" key="1">
    <source>
        <dbReference type="ARBA" id="ARBA00008769"/>
    </source>
</evidence>
<dbReference type="InterPro" id="IPR052932">
    <property type="entry name" value="OprB_Porin"/>
</dbReference>
<comment type="similarity">
    <text evidence="1 2">Belongs to the OprB family.</text>
</comment>
<dbReference type="GO" id="GO:0015288">
    <property type="term" value="F:porin activity"/>
    <property type="evidence" value="ECO:0007669"/>
    <property type="project" value="InterPro"/>
</dbReference>
<gene>
    <name evidence="3" type="ORF">SIL87_05320</name>
</gene>
<comment type="caution">
    <text evidence="3">The sequence shown here is derived from an EMBL/GenBank/DDBJ whole genome shotgun (WGS) entry which is preliminary data.</text>
</comment>
<dbReference type="Proteomes" id="UP001279553">
    <property type="component" value="Unassembled WGS sequence"/>
</dbReference>
<dbReference type="RefSeq" id="WP_319613149.1">
    <property type="nucleotide sequence ID" value="NZ_JAWXYB010000018.1"/>
</dbReference>
<proteinExistence type="inferred from homology"/>
<organism evidence="3 4">
    <name type="scientific">Acidiphilium acidophilum</name>
    <name type="common">Thiobacillus acidophilus</name>
    <dbReference type="NCBI Taxonomy" id="76588"/>
    <lineage>
        <taxon>Bacteria</taxon>
        <taxon>Pseudomonadati</taxon>
        <taxon>Pseudomonadota</taxon>
        <taxon>Alphaproteobacteria</taxon>
        <taxon>Acetobacterales</taxon>
        <taxon>Acidocellaceae</taxon>
        <taxon>Acidiphilium</taxon>
    </lineage>
</organism>
<dbReference type="InterPro" id="IPR007049">
    <property type="entry name" value="Carb-sel_porin_OprB"/>
</dbReference>
<reference evidence="3 4" key="1">
    <citation type="submission" date="2023-11" db="EMBL/GenBank/DDBJ databases">
        <title>MicrobeMod: A computational toolkit for identifying prokaryotic methylation and restriction-modification with nanopore sequencing.</title>
        <authorList>
            <person name="Crits-Christoph A."/>
            <person name="Kang S.C."/>
            <person name="Lee H."/>
            <person name="Ostrov N."/>
        </authorList>
    </citation>
    <scope>NUCLEOTIDE SEQUENCE [LARGE SCALE GENOMIC DNA]</scope>
    <source>
        <strain evidence="3 4">DSMZ 700</strain>
    </source>
</reference>
<keyword evidence="2" id="KW-0732">Signal</keyword>
<dbReference type="GO" id="GO:0008643">
    <property type="term" value="P:carbohydrate transport"/>
    <property type="evidence" value="ECO:0007669"/>
    <property type="project" value="InterPro"/>
</dbReference>
<dbReference type="Pfam" id="PF04966">
    <property type="entry name" value="OprB"/>
    <property type="match status" value="1"/>
</dbReference>
<dbReference type="GO" id="GO:0016020">
    <property type="term" value="C:membrane"/>
    <property type="evidence" value="ECO:0007669"/>
    <property type="project" value="InterPro"/>
</dbReference>